<evidence type="ECO:0000313" key="5">
    <source>
        <dbReference type="Proteomes" id="UP000325313"/>
    </source>
</evidence>
<reference evidence="4 5" key="1">
    <citation type="submission" date="2019-05" db="EMBL/GenBank/DDBJ databases">
        <title>Emergence of the Ug99 lineage of the wheat stem rust pathogen through somatic hybridization.</title>
        <authorList>
            <person name="Li F."/>
            <person name="Upadhyaya N.M."/>
            <person name="Sperschneider J."/>
            <person name="Matny O."/>
            <person name="Nguyen-Phuc H."/>
            <person name="Mago R."/>
            <person name="Raley C."/>
            <person name="Miller M.E."/>
            <person name="Silverstein K.A.T."/>
            <person name="Henningsen E."/>
            <person name="Hirsch C.D."/>
            <person name="Visser B."/>
            <person name="Pretorius Z.A."/>
            <person name="Steffenson B.J."/>
            <person name="Schwessinger B."/>
            <person name="Dodds P.N."/>
            <person name="Figueroa M."/>
        </authorList>
    </citation>
    <scope>NUCLEOTIDE SEQUENCE [LARGE SCALE GENOMIC DNA]</scope>
    <source>
        <strain evidence="4 5">Ug99</strain>
    </source>
</reference>
<dbReference type="GO" id="GO:0140662">
    <property type="term" value="F:ATP-dependent protein folding chaperone"/>
    <property type="evidence" value="ECO:0007669"/>
    <property type="project" value="InterPro"/>
</dbReference>
<keyword evidence="3" id="KW-0067">ATP-binding</keyword>
<name>A0A5B0S0D2_PUCGR</name>
<evidence type="ECO:0000256" key="1">
    <source>
        <dbReference type="ARBA" id="ARBA00007381"/>
    </source>
</evidence>
<keyword evidence="2" id="KW-0547">Nucleotide-binding</keyword>
<organism evidence="4 5">
    <name type="scientific">Puccinia graminis f. sp. tritici</name>
    <dbReference type="NCBI Taxonomy" id="56615"/>
    <lineage>
        <taxon>Eukaryota</taxon>
        <taxon>Fungi</taxon>
        <taxon>Dikarya</taxon>
        <taxon>Basidiomycota</taxon>
        <taxon>Pucciniomycotina</taxon>
        <taxon>Pucciniomycetes</taxon>
        <taxon>Pucciniales</taxon>
        <taxon>Pucciniaceae</taxon>
        <taxon>Puccinia</taxon>
    </lineage>
</organism>
<evidence type="ECO:0000256" key="3">
    <source>
        <dbReference type="ARBA" id="ARBA00022840"/>
    </source>
</evidence>
<dbReference type="SUPFAM" id="SSF53067">
    <property type="entry name" value="Actin-like ATPase domain"/>
    <property type="match status" value="2"/>
</dbReference>
<comment type="similarity">
    <text evidence="1">Belongs to the heat shock protein 70 family.</text>
</comment>
<dbReference type="PANTHER" id="PTHR19375">
    <property type="entry name" value="HEAT SHOCK PROTEIN 70KDA"/>
    <property type="match status" value="1"/>
</dbReference>
<dbReference type="Proteomes" id="UP000325313">
    <property type="component" value="Unassembled WGS sequence"/>
</dbReference>
<dbReference type="GO" id="GO:0005524">
    <property type="term" value="F:ATP binding"/>
    <property type="evidence" value="ECO:0007669"/>
    <property type="project" value="UniProtKB-KW"/>
</dbReference>
<accession>A0A5B0S0D2</accession>
<dbReference type="FunFam" id="3.30.420.40:FF:000028">
    <property type="entry name" value="heat shock 70 kDa protein-like"/>
    <property type="match status" value="1"/>
</dbReference>
<protein>
    <submittedName>
        <fullName evidence="4">ATPase with role in protein import into the ER</fullName>
    </submittedName>
</protein>
<dbReference type="FunFam" id="3.90.640.10:FF:000003">
    <property type="entry name" value="Molecular chaperone DnaK"/>
    <property type="match status" value="1"/>
</dbReference>
<comment type="caution">
    <text evidence="4">The sequence shown here is derived from an EMBL/GenBank/DDBJ whole genome shotgun (WGS) entry which is preliminary data.</text>
</comment>
<dbReference type="Gene3D" id="3.30.420.40">
    <property type="match status" value="2"/>
</dbReference>
<proteinExistence type="inferred from homology"/>
<dbReference type="Pfam" id="PF00012">
    <property type="entry name" value="HSP70"/>
    <property type="match status" value="1"/>
</dbReference>
<evidence type="ECO:0000256" key="2">
    <source>
        <dbReference type="ARBA" id="ARBA00022741"/>
    </source>
</evidence>
<dbReference type="Gene3D" id="3.90.640.10">
    <property type="entry name" value="Actin, Chain A, domain 4"/>
    <property type="match status" value="1"/>
</dbReference>
<dbReference type="AlphaFoldDB" id="A0A5B0S0D2"/>
<evidence type="ECO:0000313" key="4">
    <source>
        <dbReference type="EMBL" id="KAA1130725.1"/>
    </source>
</evidence>
<sequence length="284" mass="31209">MNGTLLEVERISEKSEIHILRVEGREKEILDCQNLNNHPSCQAENPDELSFSAGVIIAIALAMGVLADSNQADQNDAITIAGFNVLQIVNEPTAAAIAYGLDQTKGEHQIMVDDLGGGVFDVSLLSIDEGVFEVLAIAGDTHLGGEDFDNRFIDYFIQLWKRKHNREDITTHLGTMGELKRDVENLKRTLSSQQSACIQIHPKLLPEVSSGRSLANNAKRLTKQRPLRPLSLNGQAGYASSLQAEVVLNNNILWKRVVLTSIERAIRDIIGPVVERSVTIANII</sequence>
<dbReference type="InterPro" id="IPR043129">
    <property type="entry name" value="ATPase_NBD"/>
</dbReference>
<dbReference type="InterPro" id="IPR013126">
    <property type="entry name" value="Hsp_70_fam"/>
</dbReference>
<gene>
    <name evidence="4" type="primary">KAR2_1</name>
    <name evidence="4" type="ORF">PGTUg99_005949</name>
</gene>
<dbReference type="EMBL" id="VDEP01000106">
    <property type="protein sequence ID" value="KAA1130725.1"/>
    <property type="molecule type" value="Genomic_DNA"/>
</dbReference>